<dbReference type="EMBL" id="FMWP01000094">
    <property type="protein sequence ID" value="SCZ97808.1"/>
    <property type="molecule type" value="Genomic_DNA"/>
</dbReference>
<evidence type="ECO:0000313" key="2">
    <source>
        <dbReference type="Proteomes" id="UP000249723"/>
    </source>
</evidence>
<gene>
    <name evidence="1" type="ORF">BZ3500_MVSOF-1268-A1-R1_CHR3-3G06384</name>
</gene>
<sequence>MRCIWQQKTFVALVARDFSCLITDYPWRSCYLTPFVPTSRPDILDLLDPNHGDAPRPSHGLLLTSMYADAFNRYTCSLYPVGDGTYIIHVFNFSTGRDGVVHGSRIDRSRFRGSDEDLPNEDLLRWHYRQCVLMNIRRWAVAEYAVSVSDKARRLGKKRRADAFAA</sequence>
<protein>
    <submittedName>
        <fullName evidence="1">BZ3500_MvSof-1268-A1-R1_Chr3-3g06384 protein</fullName>
    </submittedName>
</protein>
<accession>A0A2X0LBW4</accession>
<proteinExistence type="predicted"/>
<organism evidence="1 2">
    <name type="scientific">Microbotryum saponariae</name>
    <dbReference type="NCBI Taxonomy" id="289078"/>
    <lineage>
        <taxon>Eukaryota</taxon>
        <taxon>Fungi</taxon>
        <taxon>Dikarya</taxon>
        <taxon>Basidiomycota</taxon>
        <taxon>Pucciniomycotina</taxon>
        <taxon>Microbotryomycetes</taxon>
        <taxon>Microbotryales</taxon>
        <taxon>Microbotryaceae</taxon>
        <taxon>Microbotryum</taxon>
    </lineage>
</organism>
<keyword evidence="2" id="KW-1185">Reference proteome</keyword>
<name>A0A2X0LBW4_9BASI</name>
<dbReference type="OrthoDB" id="2142759at2759"/>
<reference evidence="2" key="1">
    <citation type="submission" date="2016-10" db="EMBL/GenBank/DDBJ databases">
        <authorList>
            <person name="Jeantristanb JTB J.-T."/>
            <person name="Ricardo R."/>
        </authorList>
    </citation>
    <scope>NUCLEOTIDE SEQUENCE [LARGE SCALE GENOMIC DNA]</scope>
</reference>
<dbReference type="Proteomes" id="UP000249723">
    <property type="component" value="Unassembled WGS sequence"/>
</dbReference>
<evidence type="ECO:0000313" key="1">
    <source>
        <dbReference type="EMBL" id="SCZ97808.1"/>
    </source>
</evidence>
<dbReference type="AlphaFoldDB" id="A0A2X0LBW4"/>